<dbReference type="EMBL" id="JAJEQX010000012">
    <property type="protein sequence ID" value="MCC2254382.1"/>
    <property type="molecule type" value="Genomic_DNA"/>
</dbReference>
<dbReference type="RefSeq" id="WP_227707520.1">
    <property type="nucleotide sequence ID" value="NZ_JAJEQX010000012.1"/>
</dbReference>
<accession>A0ABS8FWG4</accession>
<reference evidence="5 6" key="1">
    <citation type="submission" date="2021-10" db="EMBL/GenBank/DDBJ databases">
        <title>Anaerobic single-cell dispensing facilitates the cultivation of human gut bacteria.</title>
        <authorList>
            <person name="Afrizal A."/>
        </authorList>
    </citation>
    <scope>NUCLEOTIDE SEQUENCE [LARGE SCALE GENOMIC DNA]</scope>
    <source>
        <strain evidence="5 6">CLA-AA-H200</strain>
    </source>
</reference>
<dbReference type="CDD" id="cd07377">
    <property type="entry name" value="WHTH_GntR"/>
    <property type="match status" value="1"/>
</dbReference>
<dbReference type="PANTHER" id="PTHR43537">
    <property type="entry name" value="TRANSCRIPTIONAL REGULATOR, GNTR FAMILY"/>
    <property type="match status" value="1"/>
</dbReference>
<dbReference type="PANTHER" id="PTHR43537:SF24">
    <property type="entry name" value="GLUCONATE OPERON TRANSCRIPTIONAL REPRESSOR"/>
    <property type="match status" value="1"/>
</dbReference>
<comment type="caution">
    <text evidence="5">The sequence shown here is derived from an EMBL/GenBank/DDBJ whole genome shotgun (WGS) entry which is preliminary data.</text>
</comment>
<dbReference type="Proteomes" id="UP001198151">
    <property type="component" value="Unassembled WGS sequence"/>
</dbReference>
<dbReference type="InterPro" id="IPR036388">
    <property type="entry name" value="WH-like_DNA-bd_sf"/>
</dbReference>
<proteinExistence type="predicted"/>
<dbReference type="PROSITE" id="PS50949">
    <property type="entry name" value="HTH_GNTR"/>
    <property type="match status" value="1"/>
</dbReference>
<gene>
    <name evidence="5" type="ORF">LKD70_08080</name>
</gene>
<keyword evidence="2" id="KW-0238">DNA-binding</keyword>
<evidence type="ECO:0000259" key="4">
    <source>
        <dbReference type="PROSITE" id="PS50949"/>
    </source>
</evidence>
<evidence type="ECO:0000313" key="6">
    <source>
        <dbReference type="Proteomes" id="UP001198151"/>
    </source>
</evidence>
<dbReference type="Gene3D" id="1.10.10.10">
    <property type="entry name" value="Winged helix-like DNA-binding domain superfamily/Winged helix DNA-binding domain"/>
    <property type="match status" value="1"/>
</dbReference>
<dbReference type="SMART" id="SM00345">
    <property type="entry name" value="HTH_GNTR"/>
    <property type="match status" value="1"/>
</dbReference>
<evidence type="ECO:0000313" key="5">
    <source>
        <dbReference type="EMBL" id="MCC2254382.1"/>
    </source>
</evidence>
<keyword evidence="6" id="KW-1185">Reference proteome</keyword>
<dbReference type="SUPFAM" id="SSF48008">
    <property type="entry name" value="GntR ligand-binding domain-like"/>
    <property type="match status" value="1"/>
</dbReference>
<organism evidence="5 6">
    <name type="scientific">Ruminococcus turbiniformis</name>
    <dbReference type="NCBI Taxonomy" id="2881258"/>
    <lineage>
        <taxon>Bacteria</taxon>
        <taxon>Bacillati</taxon>
        <taxon>Bacillota</taxon>
        <taxon>Clostridia</taxon>
        <taxon>Eubacteriales</taxon>
        <taxon>Oscillospiraceae</taxon>
        <taxon>Ruminococcus</taxon>
    </lineage>
</organism>
<keyword evidence="1" id="KW-0805">Transcription regulation</keyword>
<dbReference type="Pfam" id="PF07729">
    <property type="entry name" value="FCD"/>
    <property type="match status" value="1"/>
</dbReference>
<dbReference type="InterPro" id="IPR008920">
    <property type="entry name" value="TF_FadR/GntR_C"/>
</dbReference>
<dbReference type="InterPro" id="IPR011711">
    <property type="entry name" value="GntR_C"/>
</dbReference>
<dbReference type="Gene3D" id="1.20.120.530">
    <property type="entry name" value="GntR ligand-binding domain-like"/>
    <property type="match status" value="1"/>
</dbReference>
<dbReference type="InterPro" id="IPR000524">
    <property type="entry name" value="Tscrpt_reg_HTH_GntR"/>
</dbReference>
<keyword evidence="3" id="KW-0804">Transcription</keyword>
<protein>
    <submittedName>
        <fullName evidence="5">GntR family transcriptional regulator</fullName>
    </submittedName>
</protein>
<dbReference type="Pfam" id="PF00392">
    <property type="entry name" value="GntR"/>
    <property type="match status" value="1"/>
</dbReference>
<name>A0ABS8FWG4_9FIRM</name>
<sequence length="223" mass="26233">MPLPNQEFVLERTSAKQRVYDTVKDWIIEGQFKPGEKILDNEIADYFKISRTPVREAFQMLESQKLIKSYPGKATIVTELETDNIEELYLPMAMLQQLAIRLAIEKITPAHIRRLRTLSEAFSEAVKEQSRPMPILKADKEFHRCILEVAENEYIMDFCDVLWIHIQRLEYSFFRDTPLDGSIREHESMIQALQMKDDYSASILAKEHWDRTALLIRELNRKS</sequence>
<dbReference type="SMART" id="SM00895">
    <property type="entry name" value="FCD"/>
    <property type="match status" value="1"/>
</dbReference>
<evidence type="ECO:0000256" key="3">
    <source>
        <dbReference type="ARBA" id="ARBA00023163"/>
    </source>
</evidence>
<dbReference type="InterPro" id="IPR036390">
    <property type="entry name" value="WH_DNA-bd_sf"/>
</dbReference>
<feature type="domain" description="HTH gntR-type" evidence="4">
    <location>
        <begin position="13"/>
        <end position="80"/>
    </location>
</feature>
<evidence type="ECO:0000256" key="2">
    <source>
        <dbReference type="ARBA" id="ARBA00023125"/>
    </source>
</evidence>
<evidence type="ECO:0000256" key="1">
    <source>
        <dbReference type="ARBA" id="ARBA00023015"/>
    </source>
</evidence>
<dbReference type="SUPFAM" id="SSF46785">
    <property type="entry name" value="Winged helix' DNA-binding domain"/>
    <property type="match status" value="1"/>
</dbReference>